<dbReference type="InterPro" id="IPR001647">
    <property type="entry name" value="HTH_TetR"/>
</dbReference>
<dbReference type="EMBL" id="CACSIK010000001">
    <property type="protein sequence ID" value="CAA0085788.1"/>
    <property type="molecule type" value="Genomic_DNA"/>
</dbReference>
<dbReference type="Pfam" id="PF00440">
    <property type="entry name" value="TetR_N"/>
    <property type="match status" value="1"/>
</dbReference>
<dbReference type="InterPro" id="IPR050109">
    <property type="entry name" value="HTH-type_TetR-like_transc_reg"/>
</dbReference>
<proteinExistence type="predicted"/>
<dbReference type="Gene3D" id="1.10.357.10">
    <property type="entry name" value="Tetracycline Repressor, domain 2"/>
    <property type="match status" value="1"/>
</dbReference>
<keyword evidence="1 2" id="KW-0238">DNA-binding</keyword>
<evidence type="ECO:0000313" key="6">
    <source>
        <dbReference type="Proteomes" id="UP000435877"/>
    </source>
</evidence>
<sequence length="194" mass="21797">MNTPERILVAALKLFAERGFYGASMDQIAGELGLTKQALIHHFGTKEKLYGAVLVDISGRLIPGVFQTQDAGSERSFTDAVLYIYQSTLEHREDVLVLMRELLDNRDRAAKAGNWYLRPFLDGLANLLRRDPSWSDANDASIFVHVYQVLGAINYFAVSTVTLGNMYSTQHVEAMRESFPELLQKLATGRERGR</sequence>
<dbReference type="InterPro" id="IPR009057">
    <property type="entry name" value="Homeodomain-like_sf"/>
</dbReference>
<evidence type="ECO:0000313" key="5">
    <source>
        <dbReference type="EMBL" id="CAA0085788.1"/>
    </source>
</evidence>
<dbReference type="GO" id="GO:0003700">
    <property type="term" value="F:DNA-binding transcription factor activity"/>
    <property type="evidence" value="ECO:0007669"/>
    <property type="project" value="TreeGrafter"/>
</dbReference>
<dbReference type="RefSeq" id="WP_159267554.1">
    <property type="nucleotide sequence ID" value="NZ_CACSIK010000001.1"/>
</dbReference>
<name>A0A5S9MT25_9GAMM</name>
<feature type="DNA-binding region" description="H-T-H motif" evidence="2">
    <location>
        <begin position="24"/>
        <end position="43"/>
    </location>
</feature>
<dbReference type="PANTHER" id="PTHR30055">
    <property type="entry name" value="HTH-TYPE TRANSCRIPTIONAL REGULATOR RUTR"/>
    <property type="match status" value="1"/>
</dbReference>
<evidence type="ECO:0000259" key="3">
    <source>
        <dbReference type="PROSITE" id="PS50977"/>
    </source>
</evidence>
<dbReference type="PRINTS" id="PR00455">
    <property type="entry name" value="HTHTETR"/>
</dbReference>
<organism evidence="4 7">
    <name type="scientific">Zhongshania aliphaticivorans</name>
    <dbReference type="NCBI Taxonomy" id="1470434"/>
    <lineage>
        <taxon>Bacteria</taxon>
        <taxon>Pseudomonadati</taxon>
        <taxon>Pseudomonadota</taxon>
        <taxon>Gammaproteobacteria</taxon>
        <taxon>Cellvibrionales</taxon>
        <taxon>Spongiibacteraceae</taxon>
        <taxon>Zhongshania</taxon>
    </lineage>
</organism>
<evidence type="ECO:0000256" key="2">
    <source>
        <dbReference type="PROSITE-ProRule" id="PRU00335"/>
    </source>
</evidence>
<dbReference type="PANTHER" id="PTHR30055:SF196">
    <property type="entry name" value="HTH-TYPE TRANSCRIPTIONAL REGULATOR RUTR"/>
    <property type="match status" value="1"/>
</dbReference>
<protein>
    <submittedName>
        <fullName evidence="4">HTH-type transcriptional repressor NicS</fullName>
    </submittedName>
</protein>
<dbReference type="SUPFAM" id="SSF46689">
    <property type="entry name" value="Homeodomain-like"/>
    <property type="match status" value="1"/>
</dbReference>
<dbReference type="PROSITE" id="PS50977">
    <property type="entry name" value="HTH_TETR_2"/>
    <property type="match status" value="1"/>
</dbReference>
<reference evidence="6 7" key="1">
    <citation type="submission" date="2019-11" db="EMBL/GenBank/DDBJ databases">
        <authorList>
            <person name="Holert J."/>
        </authorList>
    </citation>
    <scope>NUCLEOTIDE SEQUENCE [LARGE SCALE GENOMIC DNA]</scope>
    <source>
        <strain evidence="4">BC3_2A</strain>
        <strain evidence="5">SB11_1A</strain>
    </source>
</reference>
<evidence type="ECO:0000256" key="1">
    <source>
        <dbReference type="ARBA" id="ARBA00023125"/>
    </source>
</evidence>
<dbReference type="GO" id="GO:0000976">
    <property type="term" value="F:transcription cis-regulatory region binding"/>
    <property type="evidence" value="ECO:0007669"/>
    <property type="project" value="TreeGrafter"/>
</dbReference>
<gene>
    <name evidence="4" type="primary">nicS_1</name>
    <name evidence="5" type="synonym">nicS_2</name>
    <name evidence="5" type="ORF">IHBHHGIJ_00897</name>
    <name evidence="4" type="ORF">KFEGEMFD_00254</name>
</gene>
<evidence type="ECO:0000313" key="7">
    <source>
        <dbReference type="Proteomes" id="UP000439591"/>
    </source>
</evidence>
<accession>A0A5S9MT25</accession>
<evidence type="ECO:0000313" key="4">
    <source>
        <dbReference type="EMBL" id="CAA0080201.1"/>
    </source>
</evidence>
<dbReference type="Proteomes" id="UP000435877">
    <property type="component" value="Unassembled WGS sequence"/>
</dbReference>
<dbReference type="Proteomes" id="UP000439591">
    <property type="component" value="Unassembled WGS sequence"/>
</dbReference>
<dbReference type="EMBL" id="CACSIM010000001">
    <property type="protein sequence ID" value="CAA0080201.1"/>
    <property type="molecule type" value="Genomic_DNA"/>
</dbReference>
<dbReference type="AlphaFoldDB" id="A0A5S9MT25"/>
<feature type="domain" description="HTH tetR-type" evidence="3">
    <location>
        <begin position="1"/>
        <end position="61"/>
    </location>
</feature>
<dbReference type="OrthoDB" id="9798857at2"/>
<keyword evidence="6" id="KW-1185">Reference proteome</keyword>